<dbReference type="EMBL" id="SIMR01000010">
    <property type="protein sequence ID" value="TBC01470.1"/>
    <property type="molecule type" value="Genomic_DNA"/>
</dbReference>
<reference evidence="1 2" key="1">
    <citation type="submission" date="2019-02" db="EMBL/GenBank/DDBJ databases">
        <title>The genomic architecture of introgression among sibling species of bacteria.</title>
        <authorList>
            <person name="Cavassim M.I.A."/>
            <person name="Moeskjaer S."/>
            <person name="Moslemi C."/>
            <person name="Fields B."/>
            <person name="Bachmann A."/>
            <person name="Vilhjalmsson B."/>
            <person name="Schierup M.H."/>
            <person name="Young J.P.W."/>
            <person name="Andersen S.U."/>
        </authorList>
    </citation>
    <scope>NUCLEOTIDE SEQUENCE [LARGE SCALE GENOMIC DNA]</scope>
    <source>
        <strain evidence="1 2">SM92</strain>
    </source>
</reference>
<dbReference type="Proteomes" id="UP000294215">
    <property type="component" value="Unassembled WGS sequence"/>
</dbReference>
<dbReference type="AlphaFoldDB" id="A0AB38HQS4"/>
<dbReference type="SUPFAM" id="SSF46689">
    <property type="entry name" value="Homeodomain-like"/>
    <property type="match status" value="1"/>
</dbReference>
<sequence>MITRFNRFARSLIHERISSGGAAAKVNDVRFGRPPTLSAQPIALARKLIDDGQTPRTVAKVRKVHPVSLYRSLDGERSDHV</sequence>
<protein>
    <submittedName>
        <fullName evidence="1">Recombinase family protein</fullName>
    </submittedName>
</protein>
<dbReference type="InterPro" id="IPR009057">
    <property type="entry name" value="Homeodomain-like_sf"/>
</dbReference>
<name>A0AB38HQS4_9HYPH</name>
<dbReference type="Gene3D" id="1.10.10.60">
    <property type="entry name" value="Homeodomain-like"/>
    <property type="match status" value="1"/>
</dbReference>
<evidence type="ECO:0000313" key="1">
    <source>
        <dbReference type="EMBL" id="TBC01470.1"/>
    </source>
</evidence>
<accession>A0AB38HQS4</accession>
<evidence type="ECO:0000313" key="2">
    <source>
        <dbReference type="Proteomes" id="UP000294215"/>
    </source>
</evidence>
<gene>
    <name evidence="1" type="ORF">ELH40_38435</name>
</gene>
<comment type="caution">
    <text evidence="1">The sequence shown here is derived from an EMBL/GenBank/DDBJ whole genome shotgun (WGS) entry which is preliminary data.</text>
</comment>
<organism evidence="1 2">
    <name type="scientific">Rhizobium ruizarguesonis</name>
    <dbReference type="NCBI Taxonomy" id="2081791"/>
    <lineage>
        <taxon>Bacteria</taxon>
        <taxon>Pseudomonadati</taxon>
        <taxon>Pseudomonadota</taxon>
        <taxon>Alphaproteobacteria</taxon>
        <taxon>Hyphomicrobiales</taxon>
        <taxon>Rhizobiaceae</taxon>
        <taxon>Rhizobium/Agrobacterium group</taxon>
        <taxon>Rhizobium</taxon>
    </lineage>
</organism>
<proteinExistence type="predicted"/>